<dbReference type="Proteomes" id="UP001175211">
    <property type="component" value="Unassembled WGS sequence"/>
</dbReference>
<evidence type="ECO:0000313" key="2">
    <source>
        <dbReference type="Proteomes" id="UP001175211"/>
    </source>
</evidence>
<sequence>MAAACQGCGPGRSRLGPCAGTNTTTFFFDRFLCNRAFLNTRSPSIAGYIWEHEHEFAQAAMHGSHYALNKLVEMVEADDSTLPQLLSMFCYNLCTLDTSSMDTDAIVRHHSLIIAKECFRTIQASANERHRGVKVIVDKIAAVVPHLSYILLVIFPECRR</sequence>
<dbReference type="AlphaFoldDB" id="A0AA39JC35"/>
<accession>A0AA39JC35</accession>
<dbReference type="RefSeq" id="XP_060323450.1">
    <property type="nucleotide sequence ID" value="XM_060478486.1"/>
</dbReference>
<organism evidence="1 2">
    <name type="scientific">Armillaria tabescens</name>
    <name type="common">Ringless honey mushroom</name>
    <name type="synonym">Agaricus tabescens</name>
    <dbReference type="NCBI Taxonomy" id="1929756"/>
    <lineage>
        <taxon>Eukaryota</taxon>
        <taxon>Fungi</taxon>
        <taxon>Dikarya</taxon>
        <taxon>Basidiomycota</taxon>
        <taxon>Agaricomycotina</taxon>
        <taxon>Agaricomycetes</taxon>
        <taxon>Agaricomycetidae</taxon>
        <taxon>Agaricales</taxon>
        <taxon>Marasmiineae</taxon>
        <taxon>Physalacriaceae</taxon>
        <taxon>Desarmillaria</taxon>
    </lineage>
</organism>
<protein>
    <submittedName>
        <fullName evidence="1">Uncharacterized protein</fullName>
    </submittedName>
</protein>
<gene>
    <name evidence="1" type="ORF">EV420DRAFT_1650674</name>
</gene>
<reference evidence="1" key="1">
    <citation type="submission" date="2023-06" db="EMBL/GenBank/DDBJ databases">
        <authorList>
            <consortium name="Lawrence Berkeley National Laboratory"/>
            <person name="Ahrendt S."/>
            <person name="Sahu N."/>
            <person name="Indic B."/>
            <person name="Wong-Bajracharya J."/>
            <person name="Merenyi Z."/>
            <person name="Ke H.-M."/>
            <person name="Monk M."/>
            <person name="Kocsube S."/>
            <person name="Drula E."/>
            <person name="Lipzen A."/>
            <person name="Balint B."/>
            <person name="Henrissat B."/>
            <person name="Andreopoulos B."/>
            <person name="Martin F.M."/>
            <person name="Harder C.B."/>
            <person name="Rigling D."/>
            <person name="Ford K.L."/>
            <person name="Foster G.D."/>
            <person name="Pangilinan J."/>
            <person name="Papanicolaou A."/>
            <person name="Barry K."/>
            <person name="LaButti K."/>
            <person name="Viragh M."/>
            <person name="Koriabine M."/>
            <person name="Yan M."/>
            <person name="Riley R."/>
            <person name="Champramary S."/>
            <person name="Plett K.L."/>
            <person name="Tsai I.J."/>
            <person name="Slot J."/>
            <person name="Sipos G."/>
            <person name="Plett J."/>
            <person name="Nagy L.G."/>
            <person name="Grigoriev I.V."/>
        </authorList>
    </citation>
    <scope>NUCLEOTIDE SEQUENCE</scope>
    <source>
        <strain evidence="1">CCBAS 213</strain>
    </source>
</reference>
<dbReference type="EMBL" id="JAUEPS010000080">
    <property type="protein sequence ID" value="KAK0440001.1"/>
    <property type="molecule type" value="Genomic_DNA"/>
</dbReference>
<proteinExistence type="predicted"/>
<keyword evidence="2" id="KW-1185">Reference proteome</keyword>
<evidence type="ECO:0000313" key="1">
    <source>
        <dbReference type="EMBL" id="KAK0440001.1"/>
    </source>
</evidence>
<dbReference type="GeneID" id="85362034"/>
<name>A0AA39JC35_ARMTA</name>
<comment type="caution">
    <text evidence="1">The sequence shown here is derived from an EMBL/GenBank/DDBJ whole genome shotgun (WGS) entry which is preliminary data.</text>
</comment>